<dbReference type="GO" id="GO:0004743">
    <property type="term" value="F:pyruvate kinase activity"/>
    <property type="evidence" value="ECO:0007669"/>
    <property type="project" value="UniProtKB-UniRule"/>
</dbReference>
<dbReference type="GO" id="GO:0000287">
    <property type="term" value="F:magnesium ion binding"/>
    <property type="evidence" value="ECO:0007669"/>
    <property type="project" value="UniProtKB-UniRule"/>
</dbReference>
<dbReference type="Pfam" id="PF00224">
    <property type="entry name" value="PK"/>
    <property type="match status" value="1"/>
</dbReference>
<comment type="cofactor">
    <cofactor evidence="1">
        <name>Mg(2+)</name>
        <dbReference type="ChEBI" id="CHEBI:18420"/>
    </cofactor>
</comment>
<dbReference type="GO" id="GO:0030955">
    <property type="term" value="F:potassium ion binding"/>
    <property type="evidence" value="ECO:0007669"/>
    <property type="project" value="UniProtKB-UniRule"/>
</dbReference>
<dbReference type="Gene3D" id="3.20.20.60">
    <property type="entry name" value="Phosphoenolpyruvate-binding domains"/>
    <property type="match status" value="1"/>
</dbReference>
<keyword evidence="12 16" id="KW-0460">Magnesium</keyword>
<evidence type="ECO:0000256" key="11">
    <source>
        <dbReference type="ARBA" id="ARBA00022840"/>
    </source>
</evidence>
<evidence type="ECO:0000313" key="20">
    <source>
        <dbReference type="Proteomes" id="UP000236910"/>
    </source>
</evidence>
<keyword evidence="10 16" id="KW-0418">Kinase</keyword>
<dbReference type="InterPro" id="IPR040442">
    <property type="entry name" value="Pyrv_kinase-like_dom_sf"/>
</dbReference>
<evidence type="ECO:0000313" key="19">
    <source>
        <dbReference type="EMBL" id="PMP81438.1"/>
    </source>
</evidence>
<dbReference type="InterPro" id="IPR015806">
    <property type="entry name" value="Pyrv_Knase_insert_dom_sf"/>
</dbReference>
<dbReference type="SUPFAM" id="SSF51621">
    <property type="entry name" value="Phosphoenolpyruvate/pyruvate domain"/>
    <property type="match status" value="1"/>
</dbReference>
<dbReference type="FunFam" id="3.20.20.60:FF:000025">
    <property type="entry name" value="Pyruvate kinase"/>
    <property type="match status" value="1"/>
</dbReference>
<protein>
    <recommendedName>
        <fullName evidence="6 15">Pyruvate kinase</fullName>
        <ecNumber evidence="5 15">2.7.1.40</ecNumber>
    </recommendedName>
</protein>
<feature type="domain" description="Pyruvate kinase C-terminal" evidence="18">
    <location>
        <begin position="364"/>
        <end position="426"/>
    </location>
</feature>
<dbReference type="Proteomes" id="UP000236910">
    <property type="component" value="Unassembled WGS sequence"/>
</dbReference>
<dbReference type="NCBIfam" id="NF004978">
    <property type="entry name" value="PRK06354.1"/>
    <property type="match status" value="1"/>
</dbReference>
<keyword evidence="8" id="KW-0479">Metal-binding</keyword>
<evidence type="ECO:0000256" key="2">
    <source>
        <dbReference type="ARBA" id="ARBA00001958"/>
    </source>
</evidence>
<evidence type="ECO:0000256" key="15">
    <source>
        <dbReference type="NCBIfam" id="TIGR01064"/>
    </source>
</evidence>
<dbReference type="FunFam" id="2.40.33.10:FF:000001">
    <property type="entry name" value="Pyruvate kinase"/>
    <property type="match status" value="1"/>
</dbReference>
<evidence type="ECO:0000256" key="9">
    <source>
        <dbReference type="ARBA" id="ARBA00022741"/>
    </source>
</evidence>
<dbReference type="InterPro" id="IPR001697">
    <property type="entry name" value="Pyr_Knase"/>
</dbReference>
<dbReference type="EC" id="2.7.1.40" evidence="5 15"/>
<keyword evidence="11" id="KW-0067">ATP-binding</keyword>
<feature type="non-terminal residue" evidence="19">
    <location>
        <position position="428"/>
    </location>
</feature>
<keyword evidence="13 16" id="KW-0324">Glycolysis</keyword>
<evidence type="ECO:0000256" key="7">
    <source>
        <dbReference type="ARBA" id="ARBA00022679"/>
    </source>
</evidence>
<dbReference type="PRINTS" id="PR01050">
    <property type="entry name" value="PYRUVTKNASE"/>
</dbReference>
<dbReference type="PROSITE" id="PS00110">
    <property type="entry name" value="PYRUVATE_KINASE"/>
    <property type="match status" value="1"/>
</dbReference>
<dbReference type="InterPro" id="IPR015795">
    <property type="entry name" value="Pyrv_Knase_C"/>
</dbReference>
<dbReference type="NCBIfam" id="NF004491">
    <property type="entry name" value="PRK05826.1"/>
    <property type="match status" value="1"/>
</dbReference>
<dbReference type="InterPro" id="IPR015813">
    <property type="entry name" value="Pyrv/PenolPyrv_kinase-like_dom"/>
</dbReference>
<evidence type="ECO:0000256" key="16">
    <source>
        <dbReference type="RuleBase" id="RU000504"/>
    </source>
</evidence>
<accession>A0A2J6X4P8</accession>
<dbReference type="UniPathway" id="UPA00109">
    <property type="reaction ID" value="UER00188"/>
</dbReference>
<comment type="caution">
    <text evidence="19">The sequence shown here is derived from an EMBL/GenBank/DDBJ whole genome shotgun (WGS) entry which is preliminary data.</text>
</comment>
<reference evidence="19 20" key="1">
    <citation type="submission" date="2018-01" db="EMBL/GenBank/DDBJ databases">
        <title>Metagenomic assembled genomes from two thermal pools in the Uzon Caldera, Kamchatka, Russia.</title>
        <authorList>
            <person name="Wilkins L."/>
            <person name="Ettinger C."/>
        </authorList>
    </citation>
    <scope>NUCLEOTIDE SEQUENCE [LARGE SCALE GENOMIC DNA]</scope>
    <source>
        <strain evidence="19">ARK-10</strain>
    </source>
</reference>
<keyword evidence="14 19" id="KW-0670">Pyruvate</keyword>
<proteinExistence type="inferred from homology"/>
<dbReference type="SUPFAM" id="SSF50800">
    <property type="entry name" value="PK beta-barrel domain-like"/>
    <property type="match status" value="1"/>
</dbReference>
<comment type="pathway">
    <text evidence="3 16">Carbohydrate degradation; glycolysis; pyruvate from D-glyceraldehyde 3-phosphate: step 5/5.</text>
</comment>
<evidence type="ECO:0000256" key="4">
    <source>
        <dbReference type="ARBA" id="ARBA00008663"/>
    </source>
</evidence>
<dbReference type="InterPro" id="IPR011037">
    <property type="entry name" value="Pyrv_Knase-like_insert_dom_sf"/>
</dbReference>
<evidence type="ECO:0000256" key="12">
    <source>
        <dbReference type="ARBA" id="ARBA00022842"/>
    </source>
</evidence>
<dbReference type="EMBL" id="PNIX01000315">
    <property type="protein sequence ID" value="PMP81438.1"/>
    <property type="molecule type" value="Genomic_DNA"/>
</dbReference>
<dbReference type="Gene3D" id="2.40.33.10">
    <property type="entry name" value="PK beta-barrel domain-like"/>
    <property type="match status" value="1"/>
</dbReference>
<dbReference type="GO" id="GO:0016301">
    <property type="term" value="F:kinase activity"/>
    <property type="evidence" value="ECO:0007669"/>
    <property type="project" value="UniProtKB-KW"/>
</dbReference>
<comment type="similarity">
    <text evidence="4 16">Belongs to the pyruvate kinase family.</text>
</comment>
<comment type="catalytic activity">
    <reaction evidence="16">
        <text>pyruvate + ATP = phosphoenolpyruvate + ADP + H(+)</text>
        <dbReference type="Rhea" id="RHEA:18157"/>
        <dbReference type="ChEBI" id="CHEBI:15361"/>
        <dbReference type="ChEBI" id="CHEBI:15378"/>
        <dbReference type="ChEBI" id="CHEBI:30616"/>
        <dbReference type="ChEBI" id="CHEBI:58702"/>
        <dbReference type="ChEBI" id="CHEBI:456216"/>
        <dbReference type="EC" id="2.7.1.40"/>
    </reaction>
</comment>
<keyword evidence="9" id="KW-0547">Nucleotide-binding</keyword>
<evidence type="ECO:0000256" key="1">
    <source>
        <dbReference type="ARBA" id="ARBA00001946"/>
    </source>
</evidence>
<name>A0A2J6X4P8_9BACT</name>
<dbReference type="Gene3D" id="3.40.1380.20">
    <property type="entry name" value="Pyruvate kinase, C-terminal domain"/>
    <property type="match status" value="1"/>
</dbReference>
<evidence type="ECO:0000256" key="14">
    <source>
        <dbReference type="ARBA" id="ARBA00023317"/>
    </source>
</evidence>
<dbReference type="Pfam" id="PF02887">
    <property type="entry name" value="PK_C"/>
    <property type="match status" value="1"/>
</dbReference>
<evidence type="ECO:0000256" key="8">
    <source>
        <dbReference type="ARBA" id="ARBA00022723"/>
    </source>
</evidence>
<evidence type="ECO:0000259" key="18">
    <source>
        <dbReference type="Pfam" id="PF02887"/>
    </source>
</evidence>
<evidence type="ECO:0000256" key="5">
    <source>
        <dbReference type="ARBA" id="ARBA00012142"/>
    </source>
</evidence>
<dbReference type="PANTHER" id="PTHR11817">
    <property type="entry name" value="PYRUVATE KINASE"/>
    <property type="match status" value="1"/>
</dbReference>
<dbReference type="SUPFAM" id="SSF52935">
    <property type="entry name" value="PK C-terminal domain-like"/>
    <property type="match status" value="1"/>
</dbReference>
<organism evidence="19 20">
    <name type="scientific">Caldisericum exile</name>
    <dbReference type="NCBI Taxonomy" id="693075"/>
    <lineage>
        <taxon>Bacteria</taxon>
        <taxon>Pseudomonadati</taxon>
        <taxon>Caldisericota/Cryosericota group</taxon>
        <taxon>Caldisericota</taxon>
        <taxon>Caldisericia</taxon>
        <taxon>Caldisericales</taxon>
        <taxon>Caldisericaceae</taxon>
        <taxon>Caldisericum</taxon>
    </lineage>
</organism>
<evidence type="ECO:0000256" key="13">
    <source>
        <dbReference type="ARBA" id="ARBA00023152"/>
    </source>
</evidence>
<dbReference type="InterPro" id="IPR018209">
    <property type="entry name" value="Pyrv_Knase_AS"/>
</dbReference>
<dbReference type="AlphaFoldDB" id="A0A2J6X4P8"/>
<comment type="cofactor">
    <cofactor evidence="2">
        <name>K(+)</name>
        <dbReference type="ChEBI" id="CHEBI:29103"/>
    </cofactor>
</comment>
<dbReference type="InterPro" id="IPR036918">
    <property type="entry name" value="Pyrv_Knase_C_sf"/>
</dbReference>
<dbReference type="GO" id="GO:0005524">
    <property type="term" value="F:ATP binding"/>
    <property type="evidence" value="ECO:0007669"/>
    <property type="project" value="UniProtKB-KW"/>
</dbReference>
<keyword evidence="7 16" id="KW-0808">Transferase</keyword>
<dbReference type="NCBIfam" id="TIGR01064">
    <property type="entry name" value="pyruv_kin"/>
    <property type="match status" value="1"/>
</dbReference>
<sequence>MKQRIEKGKTKVVVTIGPSSESPEVLREFFTLGVDVFRLNFSHGTHDDHLRRIKLIRELESEFAYHVAILQDLQGPKIRLGTFKNGEVNLKEGDSFIIKKQDIVGDEHSATITYKEIIDEVKVGDFIYVNDGLIKLKVKRKSDDEVETEVIQGGPVSDHKGVNFPTTQLSIDPLTDKDINDLRFGLEHGVDMVALSFVKTKDDVFKLKSYMEKFGRVVPIVSKIEKWEAVQNLDSIIDASQGVMVARGDLGVELPIEKVPLIQKEIIRIANNLGKPVITATQMLGSMVEEQFPTRAEVTDVANAIFDGSDALMLSNETAAGKYPTLSLKMMRNIINEIEQSSIFKDNLRVLNSKIIEINVPEVLSKSIKDISELLNIKLIIVATESGKTAMLISKYKPQVPILALTPKEETLRFLSLKWGVFAYKVRN</sequence>
<evidence type="ECO:0000259" key="17">
    <source>
        <dbReference type="Pfam" id="PF00224"/>
    </source>
</evidence>
<gene>
    <name evidence="19" type="primary">pyk</name>
    <name evidence="19" type="ORF">C0175_05480</name>
</gene>
<evidence type="ECO:0000256" key="3">
    <source>
        <dbReference type="ARBA" id="ARBA00004997"/>
    </source>
</evidence>
<dbReference type="InterPro" id="IPR015793">
    <property type="entry name" value="Pyrv_Knase_brl"/>
</dbReference>
<feature type="domain" description="Pyruvate kinase barrel" evidence="17">
    <location>
        <begin position="9"/>
        <end position="327"/>
    </location>
</feature>
<evidence type="ECO:0000256" key="10">
    <source>
        <dbReference type="ARBA" id="ARBA00022777"/>
    </source>
</evidence>
<evidence type="ECO:0000256" key="6">
    <source>
        <dbReference type="ARBA" id="ARBA00018587"/>
    </source>
</evidence>